<protein>
    <recommendedName>
        <fullName evidence="3">DUF559 domain-containing protein</fullName>
    </recommendedName>
</protein>
<comment type="caution">
    <text evidence="1">The sequence shown here is derived from an EMBL/GenBank/DDBJ whole genome shotgun (WGS) entry which is preliminary data.</text>
</comment>
<organism evidence="1 2">
    <name type="scientific">Gordonia phosphorivorans</name>
    <dbReference type="NCBI Taxonomy" id="1056982"/>
    <lineage>
        <taxon>Bacteria</taxon>
        <taxon>Bacillati</taxon>
        <taxon>Actinomycetota</taxon>
        <taxon>Actinomycetes</taxon>
        <taxon>Mycobacteriales</taxon>
        <taxon>Gordoniaceae</taxon>
        <taxon>Gordonia</taxon>
    </lineage>
</organism>
<dbReference type="SUPFAM" id="SSF52980">
    <property type="entry name" value="Restriction endonuclease-like"/>
    <property type="match status" value="1"/>
</dbReference>
<dbReference type="Gene3D" id="3.40.960.10">
    <property type="entry name" value="VSR Endonuclease"/>
    <property type="match status" value="1"/>
</dbReference>
<reference evidence="1 2" key="1">
    <citation type="submission" date="2024-09" db="EMBL/GenBank/DDBJ databases">
        <authorList>
            <person name="Sun Q."/>
            <person name="Mori K."/>
        </authorList>
    </citation>
    <scope>NUCLEOTIDE SEQUENCE [LARGE SCALE GENOMIC DNA]</scope>
    <source>
        <strain evidence="1 2">CCM 7957</strain>
    </source>
</reference>
<keyword evidence="2" id="KW-1185">Reference proteome</keyword>
<evidence type="ECO:0000313" key="2">
    <source>
        <dbReference type="Proteomes" id="UP001589783"/>
    </source>
</evidence>
<accession>A0ABV6HBM7</accession>
<dbReference type="Proteomes" id="UP001589783">
    <property type="component" value="Unassembled WGS sequence"/>
</dbReference>
<dbReference type="EMBL" id="JBHLWV010000026">
    <property type="protein sequence ID" value="MFC0316012.1"/>
    <property type="molecule type" value="Genomic_DNA"/>
</dbReference>
<sequence length="267" mass="28833">MRGIRRAVASGDLVRLRTGWFAIASHDPTVADAVRAGGALACVSALKWHGLWVPPGYPDTHVRRARTGAGIRPGCAAFGGVRAVVEAVDPAPWALACAVRCMRAEDWVATCDSYFHLTGTSADDLVAALGRPGPAVRRLLGRTDARSESGTESIVRLRLLALGYAVVVQPTVVGVGRVDLRIGKLLLECDGRQYHSDVAAFAKDRARDRRAVIDGWITMRLTYDDVLFGWDETLQDIRAITAAGRHRIRGGRVANALARSLDRADEC</sequence>
<dbReference type="InterPro" id="IPR011335">
    <property type="entry name" value="Restrct_endonuc-II-like"/>
</dbReference>
<dbReference type="RefSeq" id="WP_382365280.1">
    <property type="nucleotide sequence ID" value="NZ_JBHLWV010000026.1"/>
</dbReference>
<gene>
    <name evidence="1" type="ORF">ACFFJD_14250</name>
</gene>
<proteinExistence type="predicted"/>
<name>A0ABV6HBM7_9ACTN</name>
<evidence type="ECO:0000313" key="1">
    <source>
        <dbReference type="EMBL" id="MFC0316012.1"/>
    </source>
</evidence>
<evidence type="ECO:0008006" key="3">
    <source>
        <dbReference type="Google" id="ProtNLM"/>
    </source>
</evidence>